<keyword evidence="1" id="KW-0732">Signal</keyword>
<dbReference type="Proteomes" id="UP000587527">
    <property type="component" value="Unassembled WGS sequence"/>
</dbReference>
<dbReference type="PANTHER" id="PTHR36933:SF1">
    <property type="entry name" value="SLL0788 PROTEIN"/>
    <property type="match status" value="1"/>
</dbReference>
<evidence type="ECO:0000259" key="2">
    <source>
        <dbReference type="Pfam" id="PF03713"/>
    </source>
</evidence>
<feature type="signal peptide" evidence="1">
    <location>
        <begin position="1"/>
        <end position="24"/>
    </location>
</feature>
<protein>
    <submittedName>
        <fullName evidence="3">Uncharacterized protein (DUF305 family)</fullName>
    </submittedName>
</protein>
<keyword evidence="4" id="KW-1185">Reference proteome</keyword>
<dbReference type="PROSITE" id="PS51257">
    <property type="entry name" value="PROKAR_LIPOPROTEIN"/>
    <property type="match status" value="1"/>
</dbReference>
<feature type="domain" description="DUF305" evidence="2">
    <location>
        <begin position="51"/>
        <end position="198"/>
    </location>
</feature>
<evidence type="ECO:0000313" key="3">
    <source>
        <dbReference type="EMBL" id="MBB5867633.1"/>
    </source>
</evidence>
<dbReference type="PROSITE" id="PS51318">
    <property type="entry name" value="TAT"/>
    <property type="match status" value="1"/>
</dbReference>
<dbReference type="Pfam" id="PF03713">
    <property type="entry name" value="DUF305"/>
    <property type="match status" value="1"/>
</dbReference>
<reference evidence="3 4" key="1">
    <citation type="submission" date="2020-08" db="EMBL/GenBank/DDBJ databases">
        <title>Sequencing the genomes of 1000 actinobacteria strains.</title>
        <authorList>
            <person name="Klenk H.-P."/>
        </authorList>
    </citation>
    <scope>NUCLEOTIDE SEQUENCE [LARGE SCALE GENOMIC DNA]</scope>
    <source>
        <strain evidence="3 4">DSM 45362</strain>
    </source>
</reference>
<dbReference type="InterPro" id="IPR006311">
    <property type="entry name" value="TAT_signal"/>
</dbReference>
<feature type="chain" id="PRO_5039298629" evidence="1">
    <location>
        <begin position="25"/>
        <end position="201"/>
    </location>
</feature>
<dbReference type="PANTHER" id="PTHR36933">
    <property type="entry name" value="SLL0788 PROTEIN"/>
    <property type="match status" value="1"/>
</dbReference>
<proteinExistence type="predicted"/>
<dbReference type="InterPro" id="IPR005183">
    <property type="entry name" value="DUF305_CopM-like"/>
</dbReference>
<dbReference type="InterPro" id="IPR012347">
    <property type="entry name" value="Ferritin-like"/>
</dbReference>
<accession>A0A841BKW0</accession>
<name>A0A841BKW0_9ACTN</name>
<dbReference type="AlphaFoldDB" id="A0A841BKW0"/>
<dbReference type="RefSeq" id="WP_184832593.1">
    <property type="nucleotide sequence ID" value="NZ_JACHMN010000001.1"/>
</dbReference>
<dbReference type="EMBL" id="JACHMN010000001">
    <property type="protein sequence ID" value="MBB5867633.1"/>
    <property type="molecule type" value="Genomic_DNA"/>
</dbReference>
<gene>
    <name evidence="3" type="ORF">F4553_001012</name>
</gene>
<organism evidence="3 4">
    <name type="scientific">Allocatelliglobosispora scoriae</name>
    <dbReference type="NCBI Taxonomy" id="643052"/>
    <lineage>
        <taxon>Bacteria</taxon>
        <taxon>Bacillati</taxon>
        <taxon>Actinomycetota</taxon>
        <taxon>Actinomycetes</taxon>
        <taxon>Micromonosporales</taxon>
        <taxon>Micromonosporaceae</taxon>
        <taxon>Allocatelliglobosispora</taxon>
    </lineage>
</organism>
<evidence type="ECO:0000313" key="4">
    <source>
        <dbReference type="Proteomes" id="UP000587527"/>
    </source>
</evidence>
<dbReference type="Gene3D" id="1.20.1260.10">
    <property type="match status" value="1"/>
</dbReference>
<comment type="caution">
    <text evidence="3">The sequence shown here is derived from an EMBL/GenBank/DDBJ whole genome shotgun (WGS) entry which is preliminary data.</text>
</comment>
<evidence type="ECO:0000256" key="1">
    <source>
        <dbReference type="SAM" id="SignalP"/>
    </source>
</evidence>
<sequence length="201" mass="20922">MKAPTGVRRTLLTGTALLATLGIAACGTEMKGMDHGAPTSAPAGAAFNDADVRFAQAMIPHHRQAVAMADLAATRASDAELKALAAQIKAEQDPEIATMTGWLTAWGRPTAASGHDMPGMGGTAMPGMMSETDMSALAAATGTAFDRRFAQMMIDHHLGAIEMARAEHADGRNSDATQLAVAIERAQLGEISALQKILDRL</sequence>